<feature type="compositionally biased region" description="Basic and acidic residues" evidence="10">
    <location>
        <begin position="196"/>
        <end position="212"/>
    </location>
</feature>
<dbReference type="InterPro" id="IPR027784">
    <property type="entry name" value="Slx4_ascomycetes"/>
</dbReference>
<feature type="region of interest" description="Disordered" evidence="10">
    <location>
        <begin position="745"/>
        <end position="793"/>
    </location>
</feature>
<protein>
    <recommendedName>
        <fullName evidence="8 9">Structure-specific endonuclease subunit SLX4</fullName>
    </recommendedName>
</protein>
<feature type="region of interest" description="Disordered" evidence="10">
    <location>
        <begin position="1"/>
        <end position="325"/>
    </location>
</feature>
<feature type="region of interest" description="Disordered" evidence="10">
    <location>
        <begin position="413"/>
        <end position="433"/>
    </location>
</feature>
<evidence type="ECO:0000256" key="5">
    <source>
        <dbReference type="ARBA" id="ARBA00023172"/>
    </source>
</evidence>
<keyword evidence="6 9" id="KW-0234">DNA repair</keyword>
<evidence type="ECO:0000256" key="8">
    <source>
        <dbReference type="ARBA" id="ARBA00029496"/>
    </source>
</evidence>
<keyword evidence="3 9" id="KW-0597">Phosphoprotein</keyword>
<dbReference type="GO" id="GO:0017108">
    <property type="term" value="F:5'-flap endonuclease activity"/>
    <property type="evidence" value="ECO:0007669"/>
    <property type="project" value="InterPro"/>
</dbReference>
<dbReference type="InterPro" id="IPR018574">
    <property type="entry name" value="Structure-sp_endonuc_su_Slx4"/>
</dbReference>
<feature type="compositionally biased region" description="Basic residues" evidence="10">
    <location>
        <begin position="310"/>
        <end position="321"/>
    </location>
</feature>
<evidence type="ECO:0000256" key="3">
    <source>
        <dbReference type="ARBA" id="ARBA00022553"/>
    </source>
</evidence>
<feature type="compositionally biased region" description="Polar residues" evidence="10">
    <location>
        <begin position="575"/>
        <end position="588"/>
    </location>
</feature>
<comment type="similarity">
    <text evidence="2 9">Belongs to the SLX4 family.</text>
</comment>
<dbReference type="GO" id="GO:0006281">
    <property type="term" value="P:DNA repair"/>
    <property type="evidence" value="ECO:0007669"/>
    <property type="project" value="UniProtKB-UniRule"/>
</dbReference>
<dbReference type="Pfam" id="PF09494">
    <property type="entry name" value="Slx4"/>
    <property type="match status" value="1"/>
</dbReference>
<dbReference type="AlphaFoldDB" id="A0A9W4KAF8"/>
<feature type="region of interest" description="Disordered" evidence="10">
    <location>
        <begin position="625"/>
        <end position="715"/>
    </location>
</feature>
<accession>A0A9W4KAF8</accession>
<keyword evidence="12" id="KW-1185">Reference proteome</keyword>
<keyword evidence="4 9" id="KW-0227">DNA damage</keyword>
<feature type="compositionally biased region" description="Polar residues" evidence="10">
    <location>
        <begin position="774"/>
        <end position="791"/>
    </location>
</feature>
<dbReference type="HAMAP" id="MF_03110">
    <property type="entry name" value="Endonuc_su_Slx4"/>
    <property type="match status" value="1"/>
</dbReference>
<evidence type="ECO:0000313" key="11">
    <source>
        <dbReference type="EMBL" id="CAG8888466.1"/>
    </source>
</evidence>
<comment type="PTM">
    <text evidence="9">Phosphorylated in response to DNA damage.</text>
</comment>
<feature type="compositionally biased region" description="Polar residues" evidence="10">
    <location>
        <begin position="683"/>
        <end position="702"/>
    </location>
</feature>
<feature type="compositionally biased region" description="Basic and acidic residues" evidence="10">
    <location>
        <begin position="641"/>
        <end position="652"/>
    </location>
</feature>
<organism evidence="11 12">
    <name type="scientific">Penicillium egyptiacum</name>
    <dbReference type="NCBI Taxonomy" id="1303716"/>
    <lineage>
        <taxon>Eukaryota</taxon>
        <taxon>Fungi</taxon>
        <taxon>Dikarya</taxon>
        <taxon>Ascomycota</taxon>
        <taxon>Pezizomycotina</taxon>
        <taxon>Eurotiomycetes</taxon>
        <taxon>Eurotiomycetidae</taxon>
        <taxon>Eurotiales</taxon>
        <taxon>Aspergillaceae</taxon>
        <taxon>Penicillium</taxon>
    </lineage>
</organism>
<gene>
    <name evidence="9" type="primary">SLX4</name>
    <name evidence="11" type="ORF">PEGY_LOCUS1624</name>
</gene>
<proteinExistence type="inferred from homology"/>
<evidence type="ECO:0000256" key="9">
    <source>
        <dbReference type="HAMAP-Rule" id="MF_03110"/>
    </source>
</evidence>
<feature type="compositionally biased region" description="Polar residues" evidence="10">
    <location>
        <begin position="294"/>
        <end position="305"/>
    </location>
</feature>
<evidence type="ECO:0000256" key="2">
    <source>
        <dbReference type="ARBA" id="ARBA00006661"/>
    </source>
</evidence>
<evidence type="ECO:0000256" key="7">
    <source>
        <dbReference type="ARBA" id="ARBA00023242"/>
    </source>
</evidence>
<keyword evidence="7 9" id="KW-0539">Nucleus</keyword>
<evidence type="ECO:0000256" key="10">
    <source>
        <dbReference type="SAM" id="MobiDB-lite"/>
    </source>
</evidence>
<dbReference type="GO" id="GO:0006310">
    <property type="term" value="P:DNA recombination"/>
    <property type="evidence" value="ECO:0007669"/>
    <property type="project" value="UniProtKB-UniRule"/>
</dbReference>
<evidence type="ECO:0000313" key="12">
    <source>
        <dbReference type="Proteomes" id="UP001154252"/>
    </source>
</evidence>
<sequence>MASIADVIILSSSPNPPRSPGPGRYDTKPISRALPQGATPPPIRLTSDLSQPHTRSRFFPTPVASTTCPEDVTKPKRRLTKKDPTSDTSKQTAPSKPRRKAKRAADAPGTIALGEPQSETVGTKDDAVKPTTGRPRKNAKNKDSGNMTLAGKVTKTSGDPPTKKSSKGGKKTVATKLSPSEDASEKPTPKESNVLGKDEALHLDEATRRRMDWTPPRETAYEEIATVDDGGSPDKDRDPSLMRGFGKLVSDYSYSGSALNPRDLVQNANGEGPTKRRRIELANPEIQALLNGRYSDSSDQSSAQGENLGKPKKTTKGKPKKFTTLTARMTAQYSTNYAEEDEPVIDCLPDIRTTKERRRKAKETEKQSSFTVLSPEAAVEFLNDQDLVFGTCSQLERDDSPQTLRETQQAIRASESLPHLEGPPNKGPSAVHESSTRFASRLAGTRNLWCVGARDTEGSLIQPETINVIDLTDGGESPAKNSHDNMEQASHKPLQGDWYELEFADIDLPPQKRPSSLPLTERSLDLDTQVQAPAPIPAASDTAIATTATAKVKAAKTTKSAQRANNTPTEAVGSQPATSQAPSMPQYTGFTDAELSKQVFSYGFKAVRGRKKMIELLQQCWESKHGSNATSDTQPIGQPEQQKEPVSKKDNVPKPTSSAKTKATVKPKSGTFKKNRKPLDATKPTSATSASRTNLRTSPNKNSRGKPITASSTSFIDVEEIQDSEEEIIPSPSQVQKHYTDIYSKSKTGSQLPHRSLDILTKSPSPSPTKRKAVSSNTSAKRMPSSASIATAHTAESSEEISLAEISVKITQAVRVQPRVSPLSSSRGSRSRPTWHEKILMYDPIVLEDFAAWLNIEGLGLVGEDREVGIASVREWCESKGICCCWKKKATW</sequence>
<keyword evidence="5 9" id="KW-0233">DNA recombination</keyword>
<dbReference type="Proteomes" id="UP001154252">
    <property type="component" value="Unassembled WGS sequence"/>
</dbReference>
<comment type="caution">
    <text evidence="11">The sequence shown here is derived from an EMBL/GenBank/DDBJ whole genome shotgun (WGS) entry which is preliminary data.</text>
</comment>
<name>A0A9W4KAF8_9EURO</name>
<comment type="subunit">
    <text evidence="9">Forms a heterodimer with SLX1.</text>
</comment>
<feature type="region of interest" description="Disordered" evidence="10">
    <location>
        <begin position="555"/>
        <end position="588"/>
    </location>
</feature>
<dbReference type="OrthoDB" id="5349119at2759"/>
<comment type="function">
    <text evidence="9">Regulatory subunit of the SLX1-SLX4 structure-specific endonuclease that resolves DNA secondary structures generated during DNA repair and recombination. Has endonuclease activity towards branched DNA substrates, introducing single-strand cuts in duplex DNA close to junctions with ss-DNA.</text>
</comment>
<feature type="compositionally biased region" description="Polar residues" evidence="10">
    <location>
        <begin position="626"/>
        <end position="640"/>
    </location>
</feature>
<dbReference type="GO" id="GO:0006260">
    <property type="term" value="P:DNA replication"/>
    <property type="evidence" value="ECO:0007669"/>
    <property type="project" value="InterPro"/>
</dbReference>
<evidence type="ECO:0000256" key="6">
    <source>
        <dbReference type="ARBA" id="ARBA00023204"/>
    </source>
</evidence>
<reference evidence="11" key="1">
    <citation type="submission" date="2021-07" db="EMBL/GenBank/DDBJ databases">
        <authorList>
            <person name="Branca A.L. A."/>
        </authorList>
    </citation>
    <scope>NUCLEOTIDE SEQUENCE</scope>
</reference>
<comment type="subcellular location">
    <subcellularLocation>
        <location evidence="1 9">Nucleus</location>
    </subcellularLocation>
</comment>
<dbReference type="CDD" id="cd22999">
    <property type="entry name" value="SAP_SLX4"/>
    <property type="match status" value="1"/>
</dbReference>
<dbReference type="GO" id="GO:0033557">
    <property type="term" value="C:Slx1-Slx4 complex"/>
    <property type="evidence" value="ECO:0007669"/>
    <property type="project" value="UniProtKB-UniRule"/>
</dbReference>
<dbReference type="EMBL" id="CAJVRC010000839">
    <property type="protein sequence ID" value="CAG8888466.1"/>
    <property type="molecule type" value="Genomic_DNA"/>
</dbReference>
<evidence type="ECO:0000256" key="4">
    <source>
        <dbReference type="ARBA" id="ARBA00022763"/>
    </source>
</evidence>
<evidence type="ECO:0000256" key="1">
    <source>
        <dbReference type="ARBA" id="ARBA00004123"/>
    </source>
</evidence>